<evidence type="ECO:0000313" key="3">
    <source>
        <dbReference type="Proteomes" id="UP000295244"/>
    </source>
</evidence>
<dbReference type="GO" id="GO:0005886">
    <property type="term" value="C:plasma membrane"/>
    <property type="evidence" value="ECO:0007669"/>
    <property type="project" value="TreeGrafter"/>
</dbReference>
<evidence type="ECO:0000259" key="1">
    <source>
        <dbReference type="Pfam" id="PF02698"/>
    </source>
</evidence>
<sequence>MRLPGGILRELWLLFRVWRGDDVFGSPPAADAAVVLGAEVCSGGVASGTLRARALRAAELWRSGTVRAVIPTGGVGENPPSEAAVAAELLRSEGVPGEKILPEERARNTRESARLVAEIARRAGLESVLVVTDPLHCVRTVSVFKVYGMKASAAPVYESPMWRREGRRREQFVREAVGIVWYGIRSRYRP</sequence>
<proteinExistence type="predicted"/>
<dbReference type="Gene3D" id="3.40.50.620">
    <property type="entry name" value="HUPs"/>
    <property type="match status" value="1"/>
</dbReference>
<evidence type="ECO:0000313" key="2">
    <source>
        <dbReference type="EMBL" id="TCJ16783.1"/>
    </source>
</evidence>
<dbReference type="AlphaFoldDB" id="A0A4R1BHR1"/>
<accession>A0A4R1BHR1</accession>
<dbReference type="PANTHER" id="PTHR30336:SF4">
    <property type="entry name" value="ENVELOPE BIOGENESIS FACTOR ELYC"/>
    <property type="match status" value="1"/>
</dbReference>
<dbReference type="PANTHER" id="PTHR30336">
    <property type="entry name" value="INNER MEMBRANE PROTEIN, PROBABLE PERMEASE"/>
    <property type="match status" value="1"/>
</dbReference>
<gene>
    <name evidence="2" type="ORF">E0L93_08660</name>
</gene>
<dbReference type="InterPro" id="IPR051599">
    <property type="entry name" value="Cell_Envelope_Assoc"/>
</dbReference>
<dbReference type="InterPro" id="IPR003848">
    <property type="entry name" value="DUF218"/>
</dbReference>
<dbReference type="CDD" id="cd06259">
    <property type="entry name" value="YdcF-like"/>
    <property type="match status" value="1"/>
</dbReference>
<dbReference type="OrthoDB" id="9782395at2"/>
<keyword evidence="3" id="KW-1185">Reference proteome</keyword>
<protein>
    <submittedName>
        <fullName evidence="2">YdcF family protein</fullName>
    </submittedName>
</protein>
<dbReference type="RefSeq" id="WP_132690962.1">
    <property type="nucleotide sequence ID" value="NZ_SKBU01000015.1"/>
</dbReference>
<name>A0A4R1BHR1_9ACTN</name>
<dbReference type="GO" id="GO:0000270">
    <property type="term" value="P:peptidoglycan metabolic process"/>
    <property type="evidence" value="ECO:0007669"/>
    <property type="project" value="TreeGrafter"/>
</dbReference>
<dbReference type="EMBL" id="SKBU01000015">
    <property type="protein sequence ID" value="TCJ16783.1"/>
    <property type="molecule type" value="Genomic_DNA"/>
</dbReference>
<dbReference type="GO" id="GO:0043164">
    <property type="term" value="P:Gram-negative-bacterium-type cell wall biogenesis"/>
    <property type="evidence" value="ECO:0007669"/>
    <property type="project" value="TreeGrafter"/>
</dbReference>
<comment type="caution">
    <text evidence="2">The sequence shown here is derived from an EMBL/GenBank/DDBJ whole genome shotgun (WGS) entry which is preliminary data.</text>
</comment>
<feature type="domain" description="DUF218" evidence="1">
    <location>
        <begin position="31"/>
        <end position="178"/>
    </location>
</feature>
<dbReference type="Pfam" id="PF02698">
    <property type="entry name" value="DUF218"/>
    <property type="match status" value="1"/>
</dbReference>
<dbReference type="InterPro" id="IPR014729">
    <property type="entry name" value="Rossmann-like_a/b/a_fold"/>
</dbReference>
<dbReference type="Proteomes" id="UP000295244">
    <property type="component" value="Unassembled WGS sequence"/>
</dbReference>
<reference evidence="2 3" key="1">
    <citation type="submission" date="2019-03" db="EMBL/GenBank/DDBJ databases">
        <title>Whole genome sequence of a novel Rubrobacter taiwanensis strain, isolated from Yellowstone National Park.</title>
        <authorList>
            <person name="Freed S."/>
            <person name="Ramaley R.F."/>
            <person name="Kyndt J.A."/>
        </authorList>
    </citation>
    <scope>NUCLEOTIDE SEQUENCE [LARGE SCALE GENOMIC DNA]</scope>
    <source>
        <strain evidence="2 3">Yellowstone</strain>
    </source>
</reference>
<organism evidence="2 3">
    <name type="scientific">Rubrobacter taiwanensis</name>
    <dbReference type="NCBI Taxonomy" id="185139"/>
    <lineage>
        <taxon>Bacteria</taxon>
        <taxon>Bacillati</taxon>
        <taxon>Actinomycetota</taxon>
        <taxon>Rubrobacteria</taxon>
        <taxon>Rubrobacterales</taxon>
        <taxon>Rubrobacteraceae</taxon>
        <taxon>Rubrobacter</taxon>
    </lineage>
</organism>